<dbReference type="InterPro" id="IPR013083">
    <property type="entry name" value="Znf_RING/FYVE/PHD"/>
</dbReference>
<dbReference type="Pfam" id="PF01363">
    <property type="entry name" value="FYVE"/>
    <property type="match status" value="1"/>
</dbReference>
<dbReference type="GO" id="GO:0071782">
    <property type="term" value="C:endoplasmic reticulum tubular network"/>
    <property type="evidence" value="ECO:0007669"/>
    <property type="project" value="TreeGrafter"/>
</dbReference>
<evidence type="ECO:0000256" key="10">
    <source>
        <dbReference type="ARBA" id="ARBA00022824"/>
    </source>
</evidence>
<evidence type="ECO:0000256" key="2">
    <source>
        <dbReference type="ARBA" id="ARBA00004460"/>
    </source>
</evidence>
<proteinExistence type="predicted"/>
<dbReference type="OrthoDB" id="5975347at2759"/>
<feature type="transmembrane region" description="Helical" evidence="18">
    <location>
        <begin position="86"/>
        <end position="108"/>
    </location>
</feature>
<evidence type="ECO:0000256" key="17">
    <source>
        <dbReference type="SAM" id="MobiDB-lite"/>
    </source>
</evidence>
<keyword evidence="6 18" id="KW-0812">Transmembrane</keyword>
<organism evidence="20">
    <name type="scientific">Amphimedon queenslandica</name>
    <name type="common">Sponge</name>
    <dbReference type="NCBI Taxonomy" id="400682"/>
    <lineage>
        <taxon>Eukaryota</taxon>
        <taxon>Metazoa</taxon>
        <taxon>Porifera</taxon>
        <taxon>Demospongiae</taxon>
        <taxon>Heteroscleromorpha</taxon>
        <taxon>Haplosclerida</taxon>
        <taxon>Niphatidae</taxon>
        <taxon>Amphimedon</taxon>
    </lineage>
</organism>
<evidence type="ECO:0000256" key="14">
    <source>
        <dbReference type="ARBA" id="ARBA00023273"/>
    </source>
</evidence>
<feature type="compositionally biased region" description="Basic and acidic residues" evidence="17">
    <location>
        <begin position="298"/>
        <end position="310"/>
    </location>
</feature>
<evidence type="ECO:0000256" key="16">
    <source>
        <dbReference type="PROSITE-ProRule" id="PRU00091"/>
    </source>
</evidence>
<evidence type="ECO:0000256" key="9">
    <source>
        <dbReference type="ARBA" id="ARBA00022771"/>
    </source>
</evidence>
<dbReference type="PANTHER" id="PTHR14543">
    <property type="entry name" value="PROTRUDIN"/>
    <property type="match status" value="1"/>
</dbReference>
<feature type="transmembrane region" description="Helical" evidence="18">
    <location>
        <begin position="189"/>
        <end position="219"/>
    </location>
</feature>
<keyword evidence="13 18" id="KW-0472">Membrane</keyword>
<dbReference type="SMART" id="SM00064">
    <property type="entry name" value="FYVE"/>
    <property type="match status" value="1"/>
</dbReference>
<dbReference type="STRING" id="400682.A0A1X7TZJ2"/>
<keyword evidence="12 18" id="KW-1133">Transmembrane helix</keyword>
<evidence type="ECO:0000256" key="11">
    <source>
        <dbReference type="ARBA" id="ARBA00022833"/>
    </source>
</evidence>
<keyword evidence="11" id="KW-0862">Zinc</keyword>
<evidence type="ECO:0000256" key="3">
    <source>
        <dbReference type="ARBA" id="ARBA00004477"/>
    </source>
</evidence>
<dbReference type="InterPro" id="IPR042405">
    <property type="entry name" value="Protrudin"/>
</dbReference>
<dbReference type="GO" id="GO:0071787">
    <property type="term" value="P:endoplasmic reticulum tubular network formation"/>
    <property type="evidence" value="ECO:0007669"/>
    <property type="project" value="InterPro"/>
</dbReference>
<evidence type="ECO:0000256" key="1">
    <source>
        <dbReference type="ARBA" id="ARBA00004195"/>
    </source>
</evidence>
<dbReference type="eggNOG" id="ENOG502QVKC">
    <property type="taxonomic scope" value="Eukaryota"/>
</dbReference>
<evidence type="ECO:0000313" key="21">
    <source>
        <dbReference type="Proteomes" id="UP000007879"/>
    </source>
</evidence>
<dbReference type="PANTHER" id="PTHR14543:SF1">
    <property type="entry name" value="PROTRUDIN"/>
    <property type="match status" value="1"/>
</dbReference>
<accession>A0A1X7TZJ2</accession>
<gene>
    <name evidence="20" type="primary">100633823</name>
</gene>
<evidence type="ECO:0000256" key="15">
    <source>
        <dbReference type="ARBA" id="ARBA00032025"/>
    </source>
</evidence>
<keyword evidence="5" id="KW-1003">Cell membrane</keyword>
<dbReference type="KEGG" id="aqu:100633823"/>
<dbReference type="EnsemblMetazoa" id="Aqu2.1.20847_001">
    <property type="protein sequence ID" value="Aqu2.1.20847_001"/>
    <property type="gene ID" value="Aqu2.1.20847"/>
</dbReference>
<evidence type="ECO:0000256" key="18">
    <source>
        <dbReference type="SAM" id="Phobius"/>
    </source>
</evidence>
<keyword evidence="8" id="KW-0967">Endosome</keyword>
<evidence type="ECO:0000313" key="20">
    <source>
        <dbReference type="EnsemblMetazoa" id="Aqu2.1.20847_001"/>
    </source>
</evidence>
<comment type="subcellular location">
    <subcellularLocation>
        <location evidence="2">Cell projection</location>
        <location evidence="2">Growth cone membrane</location>
        <topology evidence="2">Multi-pass membrane protein</topology>
    </subcellularLocation>
    <subcellularLocation>
        <location evidence="3">Endoplasmic reticulum membrane</location>
        <topology evidence="3">Multi-pass membrane protein</topology>
    </subcellularLocation>
    <subcellularLocation>
        <location evidence="1">Recycling endosome membrane</location>
        <topology evidence="1">Multi-pass membrane protein</topology>
    </subcellularLocation>
</comment>
<dbReference type="GO" id="GO:0016192">
    <property type="term" value="P:vesicle-mediated transport"/>
    <property type="evidence" value="ECO:0007669"/>
    <property type="project" value="InterPro"/>
</dbReference>
<dbReference type="FunCoup" id="A0A1X7TZJ2">
    <property type="interactions" value="198"/>
</dbReference>
<keyword evidence="9 16" id="KW-0863">Zinc-finger</keyword>
<dbReference type="SUPFAM" id="SSF57903">
    <property type="entry name" value="FYVE/PHD zinc finger"/>
    <property type="match status" value="1"/>
</dbReference>
<dbReference type="InterPro" id="IPR011011">
    <property type="entry name" value="Znf_FYVE_PHD"/>
</dbReference>
<keyword evidence="7" id="KW-0479">Metal-binding</keyword>
<dbReference type="GO" id="GO:0008270">
    <property type="term" value="F:zinc ion binding"/>
    <property type="evidence" value="ECO:0007669"/>
    <property type="project" value="UniProtKB-KW"/>
</dbReference>
<reference evidence="21" key="1">
    <citation type="journal article" date="2010" name="Nature">
        <title>The Amphimedon queenslandica genome and the evolution of animal complexity.</title>
        <authorList>
            <person name="Srivastava M."/>
            <person name="Simakov O."/>
            <person name="Chapman J."/>
            <person name="Fahey B."/>
            <person name="Gauthier M.E."/>
            <person name="Mitros T."/>
            <person name="Richards G.S."/>
            <person name="Conaco C."/>
            <person name="Dacre M."/>
            <person name="Hellsten U."/>
            <person name="Larroux C."/>
            <person name="Putnam N.H."/>
            <person name="Stanke M."/>
            <person name="Adamska M."/>
            <person name="Darling A."/>
            <person name="Degnan S.M."/>
            <person name="Oakley T.H."/>
            <person name="Plachetzki D.C."/>
            <person name="Zhai Y."/>
            <person name="Adamski M."/>
            <person name="Calcino A."/>
            <person name="Cummins S.F."/>
            <person name="Goodstein D.M."/>
            <person name="Harris C."/>
            <person name="Jackson D.J."/>
            <person name="Leys S.P."/>
            <person name="Shu S."/>
            <person name="Woodcroft B.J."/>
            <person name="Vervoort M."/>
            <person name="Kosik K.S."/>
            <person name="Manning G."/>
            <person name="Degnan B.M."/>
            <person name="Rokhsar D.S."/>
        </authorList>
    </citation>
    <scope>NUCLEOTIDE SEQUENCE [LARGE SCALE GENOMIC DNA]</scope>
</reference>
<feature type="region of interest" description="Disordered" evidence="17">
    <location>
        <begin position="1"/>
        <end position="23"/>
    </location>
</feature>
<dbReference type="InParanoid" id="A0A1X7TZJ2"/>
<feature type="domain" description="FYVE-type" evidence="19">
    <location>
        <begin position="307"/>
        <end position="373"/>
    </location>
</feature>
<keyword evidence="14" id="KW-0966">Cell projection</keyword>
<feature type="compositionally biased region" description="Low complexity" evidence="17">
    <location>
        <begin position="251"/>
        <end position="297"/>
    </location>
</feature>
<reference evidence="20" key="2">
    <citation type="submission" date="2017-05" db="UniProtKB">
        <authorList>
            <consortium name="EnsemblMetazoa"/>
        </authorList>
    </citation>
    <scope>IDENTIFICATION</scope>
</reference>
<dbReference type="InterPro" id="IPR017455">
    <property type="entry name" value="Znf_FYVE-rel"/>
</dbReference>
<dbReference type="Proteomes" id="UP000007879">
    <property type="component" value="Unassembled WGS sequence"/>
</dbReference>
<feature type="compositionally biased region" description="Basic and acidic residues" evidence="17">
    <location>
        <begin position="1"/>
        <end position="11"/>
    </location>
</feature>
<name>A0A1X7TZJ2_AMPQE</name>
<evidence type="ECO:0000256" key="5">
    <source>
        <dbReference type="ARBA" id="ARBA00022475"/>
    </source>
</evidence>
<evidence type="ECO:0000256" key="6">
    <source>
        <dbReference type="ARBA" id="ARBA00022692"/>
    </source>
</evidence>
<dbReference type="AlphaFoldDB" id="A0A1X7TZJ2"/>
<sequence length="380" mass="42580">MESNGLRERMASESSSQPGAREGEETNVLDLGSFMNHYYRVRDQLWPLGRLLIVIDKTRRWENYSVSLCVSTSLVFLLLYPRVLLMTASILLFMTILAGNQFILGSVFGNNNKNSMNSSKRKVTPPMMISHDAQEMDKLSKEERSRQKSLKEYRYIVKKADDVLISLGNYLNSVKSIFMWTNPRESANVCFFLLLVTISLIWISAAMLLSLLCLLFFFFNQSFINETRSVLRRIKNSMIRSKPVSQSRLITPSNSSTTLPSTAGPAPDQSNTQSNNNDDESPANNNANNEEMTSSNETSERHHGKEHEKNNNCNNCGASFASLLKRKHTCNYCGQIYCGSCTVKVTKASLGATSPAAFQQTVRVCQGCKIKLDSPSQPGD</sequence>
<dbReference type="GO" id="GO:0055038">
    <property type="term" value="C:recycling endosome membrane"/>
    <property type="evidence" value="ECO:0007669"/>
    <property type="project" value="UniProtKB-SubCell"/>
</dbReference>
<evidence type="ECO:0000256" key="12">
    <source>
        <dbReference type="ARBA" id="ARBA00022989"/>
    </source>
</evidence>
<evidence type="ECO:0000256" key="4">
    <source>
        <dbReference type="ARBA" id="ARBA00015523"/>
    </source>
</evidence>
<evidence type="ECO:0000256" key="8">
    <source>
        <dbReference type="ARBA" id="ARBA00022753"/>
    </source>
</evidence>
<protein>
    <recommendedName>
        <fullName evidence="4">Protrudin</fullName>
    </recommendedName>
    <alternativeName>
        <fullName evidence="15">Zinc finger FYVE domain-containing protein 27</fullName>
    </alternativeName>
</protein>
<dbReference type="Gene3D" id="3.30.40.10">
    <property type="entry name" value="Zinc/RING finger domain, C3HC4 (zinc finger)"/>
    <property type="match status" value="1"/>
</dbReference>
<dbReference type="PROSITE" id="PS50178">
    <property type="entry name" value="ZF_FYVE"/>
    <property type="match status" value="1"/>
</dbReference>
<evidence type="ECO:0000256" key="7">
    <source>
        <dbReference type="ARBA" id="ARBA00022723"/>
    </source>
</evidence>
<dbReference type="InterPro" id="IPR000306">
    <property type="entry name" value="Znf_FYVE"/>
</dbReference>
<evidence type="ECO:0000259" key="19">
    <source>
        <dbReference type="PROSITE" id="PS50178"/>
    </source>
</evidence>
<keyword evidence="21" id="KW-1185">Reference proteome</keyword>
<dbReference type="EnsemblMetazoa" id="XM_011408107.2">
    <property type="protein sequence ID" value="XP_011406409.2"/>
    <property type="gene ID" value="LOC100633823"/>
</dbReference>
<feature type="region of interest" description="Disordered" evidence="17">
    <location>
        <begin position="245"/>
        <end position="311"/>
    </location>
</feature>
<evidence type="ECO:0000256" key="13">
    <source>
        <dbReference type="ARBA" id="ARBA00023136"/>
    </source>
</evidence>
<dbReference type="CDD" id="cd15723">
    <property type="entry name" value="FYVE_protrudin"/>
    <property type="match status" value="1"/>
</dbReference>
<dbReference type="GO" id="GO:0072659">
    <property type="term" value="P:protein localization to plasma membrane"/>
    <property type="evidence" value="ECO:0007669"/>
    <property type="project" value="InterPro"/>
</dbReference>
<keyword evidence="10" id="KW-0256">Endoplasmic reticulum</keyword>
<dbReference type="GO" id="GO:0005789">
    <property type="term" value="C:endoplasmic reticulum membrane"/>
    <property type="evidence" value="ECO:0007669"/>
    <property type="project" value="UniProtKB-SubCell"/>
</dbReference>
<feature type="transmembrane region" description="Helical" evidence="18">
    <location>
        <begin position="61"/>
        <end position="80"/>
    </location>
</feature>